<sequence>MGRRSFVDQFSWSDFSSGKSVVKLWDSLGLGLGLDESPNPKVVSLYSSAEENESGGRACMGVWDARVGGRIPAILAEWGPQLGKIVGVATNGAEKVYVRDDVSGGLTIGDLRKVSSPLKRFSKADVDEIWWDALSGLVSDESADVARLDSAATRCVDAVRSYLL</sequence>
<accession>A0A7J6EQU3</accession>
<protein>
    <submittedName>
        <fullName evidence="1">Uncharacterized protein</fullName>
    </submittedName>
</protein>
<reference evidence="1 2" key="1">
    <citation type="journal article" date="2020" name="bioRxiv">
        <title>Sequence and annotation of 42 cannabis genomes reveals extensive copy number variation in cannabinoid synthesis and pathogen resistance genes.</title>
        <authorList>
            <person name="Mckernan K.J."/>
            <person name="Helbert Y."/>
            <person name="Kane L.T."/>
            <person name="Ebling H."/>
            <person name="Zhang L."/>
            <person name="Liu B."/>
            <person name="Eaton Z."/>
            <person name="Mclaughlin S."/>
            <person name="Kingan S."/>
            <person name="Baybayan P."/>
            <person name="Concepcion G."/>
            <person name="Jordan M."/>
            <person name="Riva A."/>
            <person name="Barbazuk W."/>
            <person name="Harkins T."/>
        </authorList>
    </citation>
    <scope>NUCLEOTIDE SEQUENCE [LARGE SCALE GENOMIC DNA]</scope>
    <source>
        <strain evidence="2">cv. Jamaican Lion 4</strain>
        <tissue evidence="1">Leaf</tissue>
    </source>
</reference>
<evidence type="ECO:0000313" key="2">
    <source>
        <dbReference type="Proteomes" id="UP000525078"/>
    </source>
</evidence>
<comment type="caution">
    <text evidence="1">The sequence shown here is derived from an EMBL/GenBank/DDBJ whole genome shotgun (WGS) entry which is preliminary data.</text>
</comment>
<gene>
    <name evidence="1" type="ORF">F8388_015130</name>
</gene>
<evidence type="ECO:0000313" key="1">
    <source>
        <dbReference type="EMBL" id="KAF4360807.1"/>
    </source>
</evidence>
<dbReference type="EMBL" id="JAATIP010000198">
    <property type="protein sequence ID" value="KAF4360807.1"/>
    <property type="molecule type" value="Genomic_DNA"/>
</dbReference>
<dbReference type="AlphaFoldDB" id="A0A7J6EQU3"/>
<dbReference type="PANTHER" id="PTHR36715:SF1">
    <property type="entry name" value="PROTEIN, PUTATIVE-RELATED"/>
    <property type="match status" value="1"/>
</dbReference>
<organism evidence="1 2">
    <name type="scientific">Cannabis sativa</name>
    <name type="common">Hemp</name>
    <name type="synonym">Marijuana</name>
    <dbReference type="NCBI Taxonomy" id="3483"/>
    <lineage>
        <taxon>Eukaryota</taxon>
        <taxon>Viridiplantae</taxon>
        <taxon>Streptophyta</taxon>
        <taxon>Embryophyta</taxon>
        <taxon>Tracheophyta</taxon>
        <taxon>Spermatophyta</taxon>
        <taxon>Magnoliopsida</taxon>
        <taxon>eudicotyledons</taxon>
        <taxon>Gunneridae</taxon>
        <taxon>Pentapetalae</taxon>
        <taxon>rosids</taxon>
        <taxon>fabids</taxon>
        <taxon>Rosales</taxon>
        <taxon>Cannabaceae</taxon>
        <taxon>Cannabis</taxon>
    </lineage>
</organism>
<proteinExistence type="predicted"/>
<dbReference type="Proteomes" id="UP000525078">
    <property type="component" value="Unassembled WGS sequence"/>
</dbReference>
<dbReference type="PANTHER" id="PTHR36715">
    <property type="entry name" value="BNAANNG41370D PROTEIN"/>
    <property type="match status" value="1"/>
</dbReference>
<name>A0A7J6EQU3_CANSA</name>